<dbReference type="Pfam" id="PF01553">
    <property type="entry name" value="Acyltransferase"/>
    <property type="match status" value="1"/>
</dbReference>
<feature type="domain" description="Phospholipid/glycerol acyltransferase" evidence="2">
    <location>
        <begin position="42"/>
        <end position="183"/>
    </location>
</feature>
<comment type="caution">
    <text evidence="3">The sequence shown here is derived from an EMBL/GenBank/DDBJ whole genome shotgun (WGS) entry which is preliminary data.</text>
</comment>
<keyword evidence="1" id="KW-0472">Membrane</keyword>
<evidence type="ECO:0000256" key="1">
    <source>
        <dbReference type="SAM" id="Phobius"/>
    </source>
</evidence>
<dbReference type="SMART" id="SM00563">
    <property type="entry name" value="PlsC"/>
    <property type="match status" value="1"/>
</dbReference>
<keyword evidence="1" id="KW-1133">Transmembrane helix</keyword>
<dbReference type="InterPro" id="IPR001589">
    <property type="entry name" value="Actinin_actin-bd_CS"/>
</dbReference>
<dbReference type="InterPro" id="IPR002123">
    <property type="entry name" value="Plipid/glycerol_acylTrfase"/>
</dbReference>
<protein>
    <submittedName>
        <fullName evidence="3">Acyltransferase</fullName>
    </submittedName>
</protein>
<dbReference type="GO" id="GO:0016746">
    <property type="term" value="F:acyltransferase activity"/>
    <property type="evidence" value="ECO:0007669"/>
    <property type="project" value="UniProtKB-KW"/>
</dbReference>
<feature type="transmembrane region" description="Helical" evidence="1">
    <location>
        <begin position="76"/>
        <end position="94"/>
    </location>
</feature>
<dbReference type="CDD" id="cd07990">
    <property type="entry name" value="LPLAT_LCLAT1-like"/>
    <property type="match status" value="1"/>
</dbReference>
<dbReference type="EMBL" id="BSOT01000010">
    <property type="protein sequence ID" value="GLR72484.1"/>
    <property type="molecule type" value="Genomic_DNA"/>
</dbReference>
<keyword evidence="1" id="KW-0812">Transmembrane</keyword>
<keyword evidence="3" id="KW-0808">Transferase</keyword>
<sequence length="256" mass="29915">MSIIVDAIATFWISLNTFNQNVFSRTVYDVEGINELNIDDWYLVIANHQSWVDILSLQRVFNKKIPFLKFFLKKNLIFVPFLGLAWWGLDFPFMQRYSKQFLKKHPHLKGKDLETTKKACKKFSYKPVSVMNFVEGTRYTPQKANKKATFNHLLSPKAGGVAFVLSAMKEQLTHIVDVTIYYPHGVPSFWDFASGKVSRIVVRVNTIRISKLFDDGTFSENYFTDDQQRATFQSWLNSQWKQKDKALADLRKEYQL</sequence>
<name>A0AA37WLG9_9ALTE</name>
<evidence type="ECO:0000313" key="3">
    <source>
        <dbReference type="EMBL" id="GLR72484.1"/>
    </source>
</evidence>
<accession>A0AA37WLG9</accession>
<organism evidence="3 4">
    <name type="scientific">Agaribacter marinus</name>
    <dbReference type="NCBI Taxonomy" id="1431249"/>
    <lineage>
        <taxon>Bacteria</taxon>
        <taxon>Pseudomonadati</taxon>
        <taxon>Pseudomonadota</taxon>
        <taxon>Gammaproteobacteria</taxon>
        <taxon>Alteromonadales</taxon>
        <taxon>Alteromonadaceae</taxon>
        <taxon>Agaribacter</taxon>
    </lineage>
</organism>
<dbReference type="PANTHER" id="PTHR10983">
    <property type="entry name" value="1-ACYLGLYCEROL-3-PHOSPHATE ACYLTRANSFERASE-RELATED"/>
    <property type="match status" value="1"/>
</dbReference>
<evidence type="ECO:0000259" key="2">
    <source>
        <dbReference type="SMART" id="SM00563"/>
    </source>
</evidence>
<dbReference type="AlphaFoldDB" id="A0AA37WLG9"/>
<dbReference type="NCBIfam" id="NF010621">
    <property type="entry name" value="PRK14014.1"/>
    <property type="match status" value="1"/>
</dbReference>
<evidence type="ECO:0000313" key="4">
    <source>
        <dbReference type="Proteomes" id="UP001156601"/>
    </source>
</evidence>
<gene>
    <name evidence="3" type="ORF">GCM10007852_33920</name>
</gene>
<dbReference type="SUPFAM" id="SSF69593">
    <property type="entry name" value="Glycerol-3-phosphate (1)-acyltransferase"/>
    <property type="match status" value="1"/>
</dbReference>
<dbReference type="PROSITE" id="PS00019">
    <property type="entry name" value="ACTININ_1"/>
    <property type="match status" value="1"/>
</dbReference>
<dbReference type="PANTHER" id="PTHR10983:SF16">
    <property type="entry name" value="LYSOCARDIOLIPIN ACYLTRANSFERASE 1"/>
    <property type="match status" value="1"/>
</dbReference>
<dbReference type="Proteomes" id="UP001156601">
    <property type="component" value="Unassembled WGS sequence"/>
</dbReference>
<keyword evidence="3" id="KW-0012">Acyltransferase</keyword>
<proteinExistence type="predicted"/>
<reference evidence="3" key="1">
    <citation type="journal article" date="2014" name="Int. J. Syst. Evol. Microbiol.">
        <title>Complete genome sequence of Corynebacterium casei LMG S-19264T (=DSM 44701T), isolated from a smear-ripened cheese.</title>
        <authorList>
            <consortium name="US DOE Joint Genome Institute (JGI-PGF)"/>
            <person name="Walter F."/>
            <person name="Albersmeier A."/>
            <person name="Kalinowski J."/>
            <person name="Ruckert C."/>
        </authorList>
    </citation>
    <scope>NUCLEOTIDE SEQUENCE</scope>
    <source>
        <strain evidence="3">NBRC 110023</strain>
    </source>
</reference>
<reference evidence="3" key="2">
    <citation type="submission" date="2023-01" db="EMBL/GenBank/DDBJ databases">
        <title>Draft genome sequence of Agaribacter marinus strain NBRC 110023.</title>
        <authorList>
            <person name="Sun Q."/>
            <person name="Mori K."/>
        </authorList>
    </citation>
    <scope>NUCLEOTIDE SEQUENCE</scope>
    <source>
        <strain evidence="3">NBRC 110023</strain>
    </source>
</reference>
<keyword evidence="4" id="KW-1185">Reference proteome</keyword>